<proteinExistence type="predicted"/>
<dbReference type="GO" id="GO:0006281">
    <property type="term" value="P:DNA repair"/>
    <property type="evidence" value="ECO:0007669"/>
    <property type="project" value="InterPro"/>
</dbReference>
<dbReference type="InterPro" id="IPR032563">
    <property type="entry name" value="DAMP1_SANT-like"/>
</dbReference>
<dbReference type="InterPro" id="IPR008468">
    <property type="entry name" value="DMAP1"/>
</dbReference>
<dbReference type="Pfam" id="PF16282">
    <property type="entry name" value="SANT_DAMP1_like"/>
    <property type="match status" value="1"/>
</dbReference>
<protein>
    <recommendedName>
        <fullName evidence="6">DNA methyltransferase 1-associated protein 1</fullName>
    </recommendedName>
</protein>
<feature type="compositionally biased region" description="Basic and acidic residues" evidence="7">
    <location>
        <begin position="1"/>
        <end position="13"/>
    </location>
</feature>
<gene>
    <name evidence="10" type="primary">DMAP1</name>
</gene>
<dbReference type="GO" id="GO:0000812">
    <property type="term" value="C:Swr1 complex"/>
    <property type="evidence" value="ECO:0007669"/>
    <property type="project" value="TreeGrafter"/>
</dbReference>
<keyword evidence="4" id="KW-0804">Transcription</keyword>
<evidence type="ECO:0000256" key="2">
    <source>
        <dbReference type="ARBA" id="ARBA00022853"/>
    </source>
</evidence>
<keyword evidence="3" id="KW-0805">Transcription regulation</keyword>
<keyword evidence="5" id="KW-0539">Nucleus</keyword>
<dbReference type="AlphaFoldDB" id="A0A2H8TZL4"/>
<feature type="domain" description="DNA methyltransferase 1-associated 1" evidence="8">
    <location>
        <begin position="239"/>
        <end position="404"/>
    </location>
</feature>
<feature type="region of interest" description="Disordered" evidence="7">
    <location>
        <begin position="252"/>
        <end position="306"/>
    </location>
</feature>
<evidence type="ECO:0000259" key="9">
    <source>
        <dbReference type="Pfam" id="PF16282"/>
    </source>
</evidence>
<dbReference type="Gene3D" id="1.10.10.60">
    <property type="entry name" value="Homeodomain-like"/>
    <property type="match status" value="1"/>
</dbReference>
<reference evidence="10" key="1">
    <citation type="submission" date="2017-10" db="EMBL/GenBank/DDBJ databases">
        <title>Transcriptome Assembly of Sugarcane Aphid Adults.</title>
        <authorList>
            <person name="Scully E.D."/>
            <person name="Palmer N.A."/>
            <person name="Geib S.M."/>
            <person name="Sarath G."/>
            <person name="Sattler S.E."/>
        </authorList>
    </citation>
    <scope>NUCLEOTIDE SEQUENCE</scope>
    <source>
        <tissue evidence="10">Whole body</tissue>
    </source>
</reference>
<dbReference type="Pfam" id="PF05499">
    <property type="entry name" value="DMAP1"/>
    <property type="match status" value="1"/>
</dbReference>
<dbReference type="GO" id="GO:0008168">
    <property type="term" value="F:methyltransferase activity"/>
    <property type="evidence" value="ECO:0007669"/>
    <property type="project" value="UniProtKB-KW"/>
</dbReference>
<dbReference type="GO" id="GO:0000122">
    <property type="term" value="P:negative regulation of transcription by RNA polymerase II"/>
    <property type="evidence" value="ECO:0007669"/>
    <property type="project" value="TreeGrafter"/>
</dbReference>
<keyword evidence="2" id="KW-0156">Chromatin regulator</keyword>
<feature type="domain" description="DAMP1 SANT/Myb-like" evidence="9">
    <location>
        <begin position="119"/>
        <end position="200"/>
    </location>
</feature>
<dbReference type="PANTHER" id="PTHR12855:SF10">
    <property type="entry name" value="DNA METHYLTRANSFERASE 1-ASSOCIATED PROTEIN 1"/>
    <property type="match status" value="1"/>
</dbReference>
<comment type="subcellular location">
    <subcellularLocation>
        <location evidence="1">Nucleus</location>
    </subcellularLocation>
</comment>
<dbReference type="GO" id="GO:0035267">
    <property type="term" value="C:NuA4 histone acetyltransferase complex"/>
    <property type="evidence" value="ECO:0007669"/>
    <property type="project" value="InterPro"/>
</dbReference>
<keyword evidence="10" id="KW-0489">Methyltransferase</keyword>
<feature type="region of interest" description="Disordered" evidence="7">
    <location>
        <begin position="1"/>
        <end position="44"/>
    </location>
</feature>
<evidence type="ECO:0000256" key="3">
    <source>
        <dbReference type="ARBA" id="ARBA00023015"/>
    </source>
</evidence>
<accession>A0A2H8TZL4</accession>
<organism evidence="10">
    <name type="scientific">Melanaphis sacchari</name>
    <dbReference type="NCBI Taxonomy" id="742174"/>
    <lineage>
        <taxon>Eukaryota</taxon>
        <taxon>Metazoa</taxon>
        <taxon>Ecdysozoa</taxon>
        <taxon>Arthropoda</taxon>
        <taxon>Hexapoda</taxon>
        <taxon>Insecta</taxon>
        <taxon>Pterygota</taxon>
        <taxon>Neoptera</taxon>
        <taxon>Paraneoptera</taxon>
        <taxon>Hemiptera</taxon>
        <taxon>Sternorrhyncha</taxon>
        <taxon>Aphidomorpha</taxon>
        <taxon>Aphidoidea</taxon>
        <taxon>Aphididae</taxon>
        <taxon>Aphidini</taxon>
        <taxon>Melanaphis</taxon>
    </lineage>
</organism>
<dbReference type="PANTHER" id="PTHR12855">
    <property type="entry name" value="DNA METHYLTRANSFERASE 1-ASSOCIATED PROTEIN 1 FAMILY MEMBER"/>
    <property type="match status" value="1"/>
</dbReference>
<dbReference type="InterPro" id="IPR027109">
    <property type="entry name" value="Swc4/Dmap1"/>
</dbReference>
<dbReference type="EMBL" id="GFXV01007938">
    <property type="protein sequence ID" value="MBW19743.1"/>
    <property type="molecule type" value="Transcribed_RNA"/>
</dbReference>
<feature type="compositionally biased region" description="Basic and acidic residues" evidence="7">
    <location>
        <begin position="252"/>
        <end position="263"/>
    </location>
</feature>
<keyword evidence="10" id="KW-0808">Transferase</keyword>
<dbReference type="GO" id="GO:0003714">
    <property type="term" value="F:transcription corepressor activity"/>
    <property type="evidence" value="ECO:0007669"/>
    <property type="project" value="TreeGrafter"/>
</dbReference>
<dbReference type="GO" id="GO:0006338">
    <property type="term" value="P:chromatin remodeling"/>
    <property type="evidence" value="ECO:0007669"/>
    <property type="project" value="InterPro"/>
</dbReference>
<feature type="region of interest" description="Disordered" evidence="7">
    <location>
        <begin position="421"/>
        <end position="450"/>
    </location>
</feature>
<feature type="compositionally biased region" description="Basic and acidic residues" evidence="7">
    <location>
        <begin position="430"/>
        <end position="439"/>
    </location>
</feature>
<name>A0A2H8TZL4_9HEMI</name>
<dbReference type="OrthoDB" id="19740at2759"/>
<evidence type="ECO:0000256" key="1">
    <source>
        <dbReference type="ARBA" id="ARBA00004123"/>
    </source>
</evidence>
<sequence length="461" mass="54043">MTEDIRDILDIERGSAPQVSKEDILGTQTKKKISLPSGNRQNRRPEGMAREVFALLYNDKKDVPPVIETETGPTYKLQKARLGMRRVRPWVWAPFINPARADGVPFYHWRRVADEGKEYPFAKFNKKIEIPKYTDIEYKENLMSETWTQEETDRLFDMCEWFDLRFIIIQARWNLGEYENCVKRSTEDLKDRYYSVCNTLTKIRGGSVNESKMYDAEHETRRKQQLERLYSRTPKQIEEEQMLIQEMRKIEARKRDRDRKTQDLQKLISAVDKQNDSRKSLKIDKKTTNHRKRPTVPVRPTRVDPNNFEATTIKFPDIKNSGVSTRSQRMKIPANVSQKKVKNVEQALESLKIKLNPIPTEEICQNYNDLRNEIVLLNELKAACSSSDFELQTLKHQYETLNPNGLLKIDPQLMEEMASLSVDEEENEEKTDSKVKIEVNDQEMEDVSDPNLLPKNVLDII</sequence>
<dbReference type="GO" id="GO:0032259">
    <property type="term" value="P:methylation"/>
    <property type="evidence" value="ECO:0007669"/>
    <property type="project" value="UniProtKB-KW"/>
</dbReference>
<evidence type="ECO:0000313" key="10">
    <source>
        <dbReference type="EMBL" id="MBW19743.1"/>
    </source>
</evidence>
<evidence type="ECO:0000256" key="6">
    <source>
        <dbReference type="ARBA" id="ARBA00067416"/>
    </source>
</evidence>
<evidence type="ECO:0000256" key="4">
    <source>
        <dbReference type="ARBA" id="ARBA00023163"/>
    </source>
</evidence>
<evidence type="ECO:0000256" key="7">
    <source>
        <dbReference type="SAM" id="MobiDB-lite"/>
    </source>
</evidence>
<evidence type="ECO:0000259" key="8">
    <source>
        <dbReference type="Pfam" id="PF05499"/>
    </source>
</evidence>
<evidence type="ECO:0000256" key="5">
    <source>
        <dbReference type="ARBA" id="ARBA00023242"/>
    </source>
</evidence>
<dbReference type="FunFam" id="1.10.10.60:FF:000087">
    <property type="entry name" value="DNA methyltransferase 1-associated protein 1"/>
    <property type="match status" value="1"/>
</dbReference>
<feature type="compositionally biased region" description="Basic and acidic residues" evidence="7">
    <location>
        <begin position="273"/>
        <end position="287"/>
    </location>
</feature>